<dbReference type="Gene3D" id="2.140.10.10">
    <property type="entry name" value="Quinoprotein alcohol dehydrogenase-like superfamily"/>
    <property type="match status" value="2"/>
</dbReference>
<dbReference type="InterPro" id="IPR002372">
    <property type="entry name" value="PQQ_rpt_dom"/>
</dbReference>
<geneLocation type="plasmid" evidence="6">
    <name>unnamed1</name>
</geneLocation>
<dbReference type="GO" id="GO:0048038">
    <property type="term" value="F:quinone binding"/>
    <property type="evidence" value="ECO:0007669"/>
    <property type="project" value="InterPro"/>
</dbReference>
<feature type="transmembrane region" description="Helical" evidence="4">
    <location>
        <begin position="99"/>
        <end position="120"/>
    </location>
</feature>
<dbReference type="Pfam" id="PF01011">
    <property type="entry name" value="PQQ"/>
    <property type="match status" value="1"/>
</dbReference>
<organism evidence="6 7">
    <name type="scientific">Ketogulonicigenium robustum</name>
    <dbReference type="NCBI Taxonomy" id="92947"/>
    <lineage>
        <taxon>Bacteria</taxon>
        <taxon>Pseudomonadati</taxon>
        <taxon>Pseudomonadota</taxon>
        <taxon>Alphaproteobacteria</taxon>
        <taxon>Rhodobacterales</taxon>
        <taxon>Roseobacteraceae</taxon>
        <taxon>Ketogulonicigenium</taxon>
    </lineage>
</organism>
<dbReference type="SUPFAM" id="SSF50998">
    <property type="entry name" value="Quinoprotein alcohol dehydrogenase-like"/>
    <property type="match status" value="1"/>
</dbReference>
<feature type="transmembrane region" description="Helical" evidence="4">
    <location>
        <begin position="20"/>
        <end position="39"/>
    </location>
</feature>
<keyword evidence="6" id="KW-0614">Plasmid</keyword>
<evidence type="ECO:0000313" key="6">
    <source>
        <dbReference type="EMBL" id="ARO15857.1"/>
    </source>
</evidence>
<sequence length="768" mass="81393">MAAGLFFTIGGGWLIGLGGSWYFLIAGLVLIASGVLIICGQAIGAALFGLTFIATVVWGVWEVGFTFWPLVSRLFAMAVGGIVVALSVPLLTRARTPRLIGLGSAVALVAGVVITAISAFSPKGVIHPTETAAAPQAAPATAPDWSAWGANDQGHRFAALDDITPANVNTLEVAWTAHTGETPQSTGSGAEDQNTPLQIGNQLIVCTAYGTVISYNVDTGAENWRNESGGTVPAWQRCRGVAYFDAATASFVADEPDGITPDRTVSPQRVFVPTVDARLIALDITTGERVATFGEDGVVDLKIGMGEVKPGYYQQTSTPLVAGNLVIVGGRVADNNETGEPPGVVRAFSAETGALVWAWDPGNPAVTREPLDEGGYTRGTPNVWSAMSFDPDLGLVYLPTGNATPDFWAGERTEMDDLYSSSVVALNVSTGRVQWHFQTVHHDLWDFDIPAQPVLYDIPNADGTTTPAVVTVSKTGMIYLLNRATGEPLADIVEQPVPQGNVEGERYSPTQPYSIGMPMIGNATLTEADMWGATPFDQLMCRIQFKGMRHEGIFTPPGLDHALQMPGSLGGMNWGSVSIDPTTSYMYVNDMRLGLANYLIPRDQVQGGSGIEMGVVPQLGTPFGAMRERFLSPLGVPCQAPPFGTLTAVDLKTHALVWQVPVGTVQDTGPMGIRMGLQLPVGMPTLGPTLATQSGLIFIAGTQDFYLRAYDSRTGAEVWKARLPVGSQGGPMTFRSPDTGRQYVVITAGGARQSPDRGDYVIAYALPS</sequence>
<dbReference type="InterPro" id="IPR011047">
    <property type="entry name" value="Quinoprotein_ADH-like_sf"/>
</dbReference>
<comment type="similarity">
    <text evidence="2">Belongs to the bacterial PQQ dehydrogenase family.</text>
</comment>
<dbReference type="Proteomes" id="UP000242447">
    <property type="component" value="Plasmid unnamed1"/>
</dbReference>
<dbReference type="AlphaFoldDB" id="A0A1W6P3E0"/>
<name>A0A1W6P3E0_9RHOB</name>
<evidence type="ECO:0000256" key="3">
    <source>
        <dbReference type="ARBA" id="ARBA00023002"/>
    </source>
</evidence>
<evidence type="ECO:0000256" key="1">
    <source>
        <dbReference type="ARBA" id="ARBA00001931"/>
    </source>
</evidence>
<evidence type="ECO:0000256" key="2">
    <source>
        <dbReference type="ARBA" id="ARBA00008156"/>
    </source>
</evidence>
<keyword evidence="7" id="KW-1185">Reference proteome</keyword>
<dbReference type="GO" id="GO:0016020">
    <property type="term" value="C:membrane"/>
    <property type="evidence" value="ECO:0007669"/>
    <property type="project" value="InterPro"/>
</dbReference>
<accession>A0A1W6P3E0</accession>
<evidence type="ECO:0000313" key="7">
    <source>
        <dbReference type="Proteomes" id="UP000242447"/>
    </source>
</evidence>
<keyword evidence="3 6" id="KW-0560">Oxidoreductase</keyword>
<evidence type="ECO:0000259" key="5">
    <source>
        <dbReference type="Pfam" id="PF01011"/>
    </source>
</evidence>
<proteinExistence type="inferred from homology"/>
<dbReference type="GO" id="GO:0008876">
    <property type="term" value="F:quinoprotein glucose dehydrogenase activity"/>
    <property type="evidence" value="ECO:0007669"/>
    <property type="project" value="UniProtKB-EC"/>
</dbReference>
<comment type="cofactor">
    <cofactor evidence="1">
        <name>pyrroloquinoline quinone</name>
        <dbReference type="ChEBI" id="CHEBI:58442"/>
    </cofactor>
</comment>
<keyword evidence="4" id="KW-0472">Membrane</keyword>
<keyword evidence="4" id="KW-0812">Transmembrane</keyword>
<dbReference type="NCBIfam" id="TIGR03074">
    <property type="entry name" value="PQQ_membr_DH"/>
    <property type="match status" value="1"/>
</dbReference>
<gene>
    <name evidence="6" type="primary">gcd</name>
    <name evidence="6" type="ORF">BVG79_p1000055</name>
</gene>
<feature type="transmembrane region" description="Helical" evidence="4">
    <location>
        <begin position="46"/>
        <end position="68"/>
    </location>
</feature>
<keyword evidence="4" id="KW-1133">Transmembrane helix</keyword>
<evidence type="ECO:0000256" key="4">
    <source>
        <dbReference type="SAM" id="Phobius"/>
    </source>
</evidence>
<dbReference type="PANTHER" id="PTHR32303:SF4">
    <property type="entry name" value="QUINOPROTEIN GLUCOSE DEHYDROGENASE"/>
    <property type="match status" value="1"/>
</dbReference>
<feature type="transmembrane region" description="Helical" evidence="4">
    <location>
        <begin position="74"/>
        <end position="92"/>
    </location>
</feature>
<dbReference type="EMBL" id="CP019938">
    <property type="protein sequence ID" value="ARO15857.1"/>
    <property type="molecule type" value="Genomic_DNA"/>
</dbReference>
<dbReference type="InterPro" id="IPR017511">
    <property type="entry name" value="PQQ_mDH"/>
</dbReference>
<feature type="domain" description="Pyrrolo-quinoline quinone repeat" evidence="5">
    <location>
        <begin position="145"/>
        <end position="744"/>
    </location>
</feature>
<dbReference type="SMART" id="SM00564">
    <property type="entry name" value="PQQ"/>
    <property type="match status" value="5"/>
</dbReference>
<protein>
    <submittedName>
        <fullName evidence="6">Quinoprotein glucose dehydrogenase</fullName>
        <ecNumber evidence="6">1.1.5.2</ecNumber>
    </submittedName>
</protein>
<dbReference type="PANTHER" id="PTHR32303">
    <property type="entry name" value="QUINOPROTEIN ALCOHOL DEHYDROGENASE (CYTOCHROME C)"/>
    <property type="match status" value="1"/>
</dbReference>
<dbReference type="KEGG" id="kro:BVG79_p1000055"/>
<dbReference type="EC" id="1.1.5.2" evidence="6"/>
<dbReference type="InterPro" id="IPR018391">
    <property type="entry name" value="PQQ_b-propeller_rpt"/>
</dbReference>
<reference evidence="6 7" key="1">
    <citation type="submission" date="2017-02" db="EMBL/GenBank/DDBJ databases">
        <title>Ketogulonicigenium robustum SPU B003 Genome sequencing and assembly.</title>
        <authorList>
            <person name="Li Y."/>
            <person name="Liu L."/>
            <person name="Wang C."/>
            <person name="Zhang M."/>
            <person name="Zhang T."/>
            <person name="Zhang Y."/>
        </authorList>
    </citation>
    <scope>NUCLEOTIDE SEQUENCE [LARGE SCALE GENOMIC DNA]</scope>
    <source>
        <strain evidence="6 7">SPU_B003</strain>
        <plasmid evidence="6 7">unnamed1</plasmid>
    </source>
</reference>
<dbReference type="CDD" id="cd10280">
    <property type="entry name" value="PQQ_mGDH"/>
    <property type="match status" value="1"/>
</dbReference>